<dbReference type="AlphaFoldDB" id="A0A934VS33"/>
<dbReference type="InterPro" id="IPR039425">
    <property type="entry name" value="RNA_pol_sigma-70-like"/>
</dbReference>
<dbReference type="GO" id="GO:0006352">
    <property type="term" value="P:DNA-templated transcription initiation"/>
    <property type="evidence" value="ECO:0007669"/>
    <property type="project" value="InterPro"/>
</dbReference>
<reference evidence="7" key="1">
    <citation type="submission" date="2021-01" db="EMBL/GenBank/DDBJ databases">
        <title>Modified the classification status of verrucomicrobia.</title>
        <authorList>
            <person name="Feng X."/>
        </authorList>
    </citation>
    <scope>NUCLEOTIDE SEQUENCE</scope>
    <source>
        <strain evidence="7">KCTC 13126</strain>
    </source>
</reference>
<protein>
    <submittedName>
        <fullName evidence="7">Sigma-70 family RNA polymerase sigma factor</fullName>
    </submittedName>
</protein>
<dbReference type="EMBL" id="JAENIL010000067">
    <property type="protein sequence ID" value="MBK1880027.1"/>
    <property type="molecule type" value="Genomic_DNA"/>
</dbReference>
<accession>A0A934VS33</accession>
<dbReference type="InterPro" id="IPR013325">
    <property type="entry name" value="RNA_pol_sigma_r2"/>
</dbReference>
<dbReference type="Proteomes" id="UP000617628">
    <property type="component" value="Unassembled WGS sequence"/>
</dbReference>
<keyword evidence="4" id="KW-0804">Transcription</keyword>
<dbReference type="Gene3D" id="1.10.1740.10">
    <property type="match status" value="1"/>
</dbReference>
<dbReference type="SUPFAM" id="SSF88659">
    <property type="entry name" value="Sigma3 and sigma4 domains of RNA polymerase sigma factors"/>
    <property type="match status" value="1"/>
</dbReference>
<dbReference type="InterPro" id="IPR013324">
    <property type="entry name" value="RNA_pol_sigma_r3/r4-like"/>
</dbReference>
<organism evidence="7 8">
    <name type="scientific">Pelagicoccus mobilis</name>
    <dbReference type="NCBI Taxonomy" id="415221"/>
    <lineage>
        <taxon>Bacteria</taxon>
        <taxon>Pseudomonadati</taxon>
        <taxon>Verrucomicrobiota</taxon>
        <taxon>Opitutia</taxon>
        <taxon>Puniceicoccales</taxon>
        <taxon>Pelagicoccaceae</taxon>
        <taxon>Pelagicoccus</taxon>
    </lineage>
</organism>
<evidence type="ECO:0000313" key="7">
    <source>
        <dbReference type="EMBL" id="MBK1880027.1"/>
    </source>
</evidence>
<proteinExistence type="inferred from homology"/>
<evidence type="ECO:0000259" key="6">
    <source>
        <dbReference type="Pfam" id="PF08281"/>
    </source>
</evidence>
<dbReference type="InterPro" id="IPR013249">
    <property type="entry name" value="RNA_pol_sigma70_r4_t2"/>
</dbReference>
<dbReference type="PANTHER" id="PTHR43133">
    <property type="entry name" value="RNA POLYMERASE ECF-TYPE SIGMA FACTO"/>
    <property type="match status" value="1"/>
</dbReference>
<evidence type="ECO:0000259" key="5">
    <source>
        <dbReference type="Pfam" id="PF04542"/>
    </source>
</evidence>
<feature type="domain" description="RNA polymerase sigma-70 region 2" evidence="5">
    <location>
        <begin position="19"/>
        <end position="80"/>
    </location>
</feature>
<sequence length="177" mass="20397">MPPELSDQADWYAENLAPHEPMIRGWLKSRYRDEIEVDDIVQEALFRVLRENRKSPLKAPKAFFFAVARNLAVDRVRRNKVITCGSLWDGDALEVLDESERVEEVVARNHERELLTKAIQQLPERCRQVFTLAKVYGMSHKQIGKELDISSHTVAAHVATGLAKCMKFMKQHAPEQF</sequence>
<keyword evidence="2" id="KW-0805">Transcription regulation</keyword>
<evidence type="ECO:0000256" key="3">
    <source>
        <dbReference type="ARBA" id="ARBA00023082"/>
    </source>
</evidence>
<dbReference type="CDD" id="cd06171">
    <property type="entry name" value="Sigma70_r4"/>
    <property type="match status" value="1"/>
</dbReference>
<dbReference type="GO" id="GO:0003677">
    <property type="term" value="F:DNA binding"/>
    <property type="evidence" value="ECO:0007669"/>
    <property type="project" value="InterPro"/>
</dbReference>
<dbReference type="PANTHER" id="PTHR43133:SF63">
    <property type="entry name" value="RNA POLYMERASE SIGMA FACTOR FECI-RELATED"/>
    <property type="match status" value="1"/>
</dbReference>
<dbReference type="InterPro" id="IPR036388">
    <property type="entry name" value="WH-like_DNA-bd_sf"/>
</dbReference>
<evidence type="ECO:0000256" key="2">
    <source>
        <dbReference type="ARBA" id="ARBA00023015"/>
    </source>
</evidence>
<dbReference type="GO" id="GO:0016987">
    <property type="term" value="F:sigma factor activity"/>
    <property type="evidence" value="ECO:0007669"/>
    <property type="project" value="UniProtKB-KW"/>
</dbReference>
<keyword evidence="8" id="KW-1185">Reference proteome</keyword>
<comment type="similarity">
    <text evidence="1">Belongs to the sigma-70 factor family. ECF subfamily.</text>
</comment>
<comment type="caution">
    <text evidence="7">The sequence shown here is derived from an EMBL/GenBank/DDBJ whole genome shotgun (WGS) entry which is preliminary data.</text>
</comment>
<keyword evidence="3" id="KW-0731">Sigma factor</keyword>
<dbReference type="InterPro" id="IPR014284">
    <property type="entry name" value="RNA_pol_sigma-70_dom"/>
</dbReference>
<name>A0A934VS33_9BACT</name>
<evidence type="ECO:0000313" key="8">
    <source>
        <dbReference type="Proteomes" id="UP000617628"/>
    </source>
</evidence>
<dbReference type="Pfam" id="PF04542">
    <property type="entry name" value="Sigma70_r2"/>
    <property type="match status" value="1"/>
</dbReference>
<dbReference type="Pfam" id="PF08281">
    <property type="entry name" value="Sigma70_r4_2"/>
    <property type="match status" value="1"/>
</dbReference>
<dbReference type="RefSeq" id="WP_200358525.1">
    <property type="nucleotide sequence ID" value="NZ_JAENIL010000067.1"/>
</dbReference>
<dbReference type="NCBIfam" id="TIGR02937">
    <property type="entry name" value="sigma70-ECF"/>
    <property type="match status" value="1"/>
</dbReference>
<dbReference type="Gene3D" id="1.10.10.10">
    <property type="entry name" value="Winged helix-like DNA-binding domain superfamily/Winged helix DNA-binding domain"/>
    <property type="match status" value="1"/>
</dbReference>
<evidence type="ECO:0000256" key="1">
    <source>
        <dbReference type="ARBA" id="ARBA00010641"/>
    </source>
</evidence>
<evidence type="ECO:0000256" key="4">
    <source>
        <dbReference type="ARBA" id="ARBA00023163"/>
    </source>
</evidence>
<dbReference type="SUPFAM" id="SSF88946">
    <property type="entry name" value="Sigma2 domain of RNA polymerase sigma factors"/>
    <property type="match status" value="1"/>
</dbReference>
<feature type="domain" description="RNA polymerase sigma factor 70 region 4 type 2" evidence="6">
    <location>
        <begin position="113"/>
        <end position="165"/>
    </location>
</feature>
<dbReference type="InterPro" id="IPR007627">
    <property type="entry name" value="RNA_pol_sigma70_r2"/>
</dbReference>
<gene>
    <name evidence="7" type="ORF">JIN87_24295</name>
</gene>